<protein>
    <submittedName>
        <fullName evidence="11">Murein DD-endopeptidase MepM/ murein hydrolase activator NlpD</fullName>
    </submittedName>
</protein>
<dbReference type="OrthoDB" id="9810477at2"/>
<dbReference type="InterPro" id="IPR045834">
    <property type="entry name" value="Csd3_N2"/>
</dbReference>
<comment type="caution">
    <text evidence="11">The sequence shown here is derived from an EMBL/GenBank/DDBJ whole genome shotgun (WGS) entry which is preliminary data.</text>
</comment>
<organism evidence="11 12">
    <name type="scientific">Thermoflavifilum aggregans</name>
    <dbReference type="NCBI Taxonomy" id="454188"/>
    <lineage>
        <taxon>Bacteria</taxon>
        <taxon>Pseudomonadati</taxon>
        <taxon>Bacteroidota</taxon>
        <taxon>Chitinophagia</taxon>
        <taxon>Chitinophagales</taxon>
        <taxon>Chitinophagaceae</taxon>
        <taxon>Thermoflavifilum</taxon>
    </lineage>
</organism>
<dbReference type="AlphaFoldDB" id="A0A2M9CRS8"/>
<dbReference type="GO" id="GO:0030313">
    <property type="term" value="C:cell envelope"/>
    <property type="evidence" value="ECO:0007669"/>
    <property type="project" value="UniProtKB-SubCell"/>
</dbReference>
<evidence type="ECO:0000256" key="6">
    <source>
        <dbReference type="ARBA" id="ARBA00022833"/>
    </source>
</evidence>
<keyword evidence="8" id="KW-0812">Transmembrane</keyword>
<dbReference type="EMBL" id="PGFG01000001">
    <property type="protein sequence ID" value="PJJ74538.1"/>
    <property type="molecule type" value="Genomic_DNA"/>
</dbReference>
<feature type="domain" description="M23ase beta-sheet core" evidence="9">
    <location>
        <begin position="296"/>
        <end position="390"/>
    </location>
</feature>
<evidence type="ECO:0000313" key="12">
    <source>
        <dbReference type="Proteomes" id="UP000230000"/>
    </source>
</evidence>
<dbReference type="Proteomes" id="UP000230000">
    <property type="component" value="Unassembled WGS sequence"/>
</dbReference>
<keyword evidence="3" id="KW-0645">Protease</keyword>
<gene>
    <name evidence="11" type="ORF">BXY57_0096</name>
</gene>
<dbReference type="GO" id="GO:0046872">
    <property type="term" value="F:metal ion binding"/>
    <property type="evidence" value="ECO:0007669"/>
    <property type="project" value="UniProtKB-KW"/>
</dbReference>
<evidence type="ECO:0000259" key="9">
    <source>
        <dbReference type="Pfam" id="PF01551"/>
    </source>
</evidence>
<feature type="domain" description="Csd3-like second N-terminal" evidence="10">
    <location>
        <begin position="165"/>
        <end position="282"/>
    </location>
</feature>
<dbReference type="GO" id="GO:0006508">
    <property type="term" value="P:proteolysis"/>
    <property type="evidence" value="ECO:0007669"/>
    <property type="project" value="UniProtKB-KW"/>
</dbReference>
<evidence type="ECO:0000256" key="8">
    <source>
        <dbReference type="SAM" id="Phobius"/>
    </source>
</evidence>
<keyword evidence="8" id="KW-1133">Transmembrane helix</keyword>
<evidence type="ECO:0000259" key="10">
    <source>
        <dbReference type="Pfam" id="PF19425"/>
    </source>
</evidence>
<dbReference type="CDD" id="cd12797">
    <property type="entry name" value="M23_peptidase"/>
    <property type="match status" value="1"/>
</dbReference>
<evidence type="ECO:0000256" key="1">
    <source>
        <dbReference type="ARBA" id="ARBA00001947"/>
    </source>
</evidence>
<dbReference type="InterPro" id="IPR016047">
    <property type="entry name" value="M23ase_b-sheet_dom"/>
</dbReference>
<proteinExistence type="predicted"/>
<dbReference type="InterPro" id="IPR011055">
    <property type="entry name" value="Dup_hybrid_motif"/>
</dbReference>
<evidence type="ECO:0000256" key="4">
    <source>
        <dbReference type="ARBA" id="ARBA00022723"/>
    </source>
</evidence>
<dbReference type="RefSeq" id="WP_100313254.1">
    <property type="nucleotide sequence ID" value="NZ_PGFG01000001.1"/>
</dbReference>
<name>A0A2M9CRS8_9BACT</name>
<keyword evidence="6" id="KW-0862">Zinc</keyword>
<dbReference type="Pfam" id="PF19425">
    <property type="entry name" value="Csd3_N2"/>
    <property type="match status" value="1"/>
</dbReference>
<evidence type="ECO:0000256" key="2">
    <source>
        <dbReference type="ARBA" id="ARBA00004196"/>
    </source>
</evidence>
<keyword evidence="4" id="KW-0479">Metal-binding</keyword>
<keyword evidence="7" id="KW-0482">Metalloprotease</keyword>
<sequence>MKFERKPSPLSPRFFWAMIVALVAGLAIAIYVNMKILHRSKSVQTDSTAMQQVKAVPVMRFGLPVDSFRIVSGTIRRNEFFSTILNRYGITPVQILAIRRQTDSIFNPRQIRAGDSYQLFFSPDTSLHIPLYFVYQPDPTHYVVLNLQHPEQSYSGDFPVTSKIQTVSGVIQSSLYETLDDRHASPALAQMMAEIYAWTIDFFSIQPGDWFKVVYRENFVEGRSIGPARILSAEFYHGGEKFFAFYYQDSTGKGNYYDENGKSLRKAFLKAPLKYFRITSRYSLNRFHPIQHVWKAHLGTDYAAPEGTPILATGDGVVIASTYSRFNGNYLKIRHNAEYTTQYLHMSRRAVRVGQYVRQGQVIGYVGHTGLATGPHVCYRFWKNGVEVDPLKQHFPAANPVPASEKQEFSSWVEKQLAVLNQISLPGADSATVTAAASHPAPQG</sequence>
<evidence type="ECO:0000313" key="11">
    <source>
        <dbReference type="EMBL" id="PJJ74538.1"/>
    </source>
</evidence>
<accession>A0A2M9CRS8</accession>
<dbReference type="PANTHER" id="PTHR21666">
    <property type="entry name" value="PEPTIDASE-RELATED"/>
    <property type="match status" value="1"/>
</dbReference>
<dbReference type="SUPFAM" id="SSF51261">
    <property type="entry name" value="Duplicated hybrid motif"/>
    <property type="match status" value="1"/>
</dbReference>
<feature type="transmembrane region" description="Helical" evidence="8">
    <location>
        <begin position="14"/>
        <end position="32"/>
    </location>
</feature>
<evidence type="ECO:0000256" key="3">
    <source>
        <dbReference type="ARBA" id="ARBA00022670"/>
    </source>
</evidence>
<evidence type="ECO:0000256" key="7">
    <source>
        <dbReference type="ARBA" id="ARBA00023049"/>
    </source>
</evidence>
<keyword evidence="8" id="KW-0472">Membrane</keyword>
<keyword evidence="12" id="KW-1185">Reference proteome</keyword>
<comment type="cofactor">
    <cofactor evidence="1">
        <name>Zn(2+)</name>
        <dbReference type="ChEBI" id="CHEBI:29105"/>
    </cofactor>
</comment>
<dbReference type="PANTHER" id="PTHR21666:SF288">
    <property type="entry name" value="CELL DIVISION PROTEIN YTFB"/>
    <property type="match status" value="1"/>
</dbReference>
<reference evidence="11 12" key="1">
    <citation type="submission" date="2017-11" db="EMBL/GenBank/DDBJ databases">
        <title>Genomic Encyclopedia of Archaeal and Bacterial Type Strains, Phase II (KMG-II): From Individual Species to Whole Genera.</title>
        <authorList>
            <person name="Goeker M."/>
        </authorList>
    </citation>
    <scope>NUCLEOTIDE SEQUENCE [LARGE SCALE GENOMIC DNA]</scope>
    <source>
        <strain evidence="11 12">DSM 27268</strain>
    </source>
</reference>
<dbReference type="InterPro" id="IPR050570">
    <property type="entry name" value="Cell_wall_metabolism_enzyme"/>
</dbReference>
<dbReference type="Pfam" id="PF01551">
    <property type="entry name" value="Peptidase_M23"/>
    <property type="match status" value="1"/>
</dbReference>
<evidence type="ECO:0000256" key="5">
    <source>
        <dbReference type="ARBA" id="ARBA00022801"/>
    </source>
</evidence>
<comment type="subcellular location">
    <subcellularLocation>
        <location evidence="2">Cell envelope</location>
    </subcellularLocation>
</comment>
<dbReference type="GO" id="GO:0004222">
    <property type="term" value="F:metalloendopeptidase activity"/>
    <property type="evidence" value="ECO:0007669"/>
    <property type="project" value="TreeGrafter"/>
</dbReference>
<dbReference type="Gene3D" id="2.70.70.10">
    <property type="entry name" value="Glucose Permease (Domain IIA)"/>
    <property type="match status" value="1"/>
</dbReference>
<dbReference type="Gene3D" id="3.10.450.350">
    <property type="match status" value="1"/>
</dbReference>
<keyword evidence="5 11" id="KW-0378">Hydrolase</keyword>